<accession>K5BJF2</accession>
<dbReference type="EMBL" id="AMRA01000085">
    <property type="protein sequence ID" value="EKF23009.1"/>
    <property type="molecule type" value="Genomic_DNA"/>
</dbReference>
<name>K5BJF2_MYCHD</name>
<reference evidence="1 2" key="1">
    <citation type="journal article" date="2012" name="J. Bacteriol.">
        <title>Genome sequence of Mycobacterium hassiacum DSM 44199, a rare source of heat-stable mycobacterial proteins.</title>
        <authorList>
            <person name="Tiago I."/>
            <person name="Maranha A."/>
            <person name="Mendes V."/>
            <person name="Alarico S."/>
            <person name="Moynihan P.J."/>
            <person name="Clarke A.J."/>
            <person name="Macedo-Ribeiro S."/>
            <person name="Pereira P.J."/>
            <person name="Empadinhas N."/>
        </authorList>
    </citation>
    <scope>NUCLEOTIDE SEQUENCE [LARGE SCALE GENOMIC DNA]</scope>
    <source>
        <strain evidence="2">DSM 44199 / CIP 105218 / JCM 12690 / 3849</strain>
    </source>
</reference>
<organism evidence="1 2">
    <name type="scientific">Mycolicibacterium hassiacum (strain DSM 44199 / CIP 105218 / JCM 12690 / 3849)</name>
    <name type="common">Mycobacterium hassiacum</name>
    <dbReference type="NCBI Taxonomy" id="1122247"/>
    <lineage>
        <taxon>Bacteria</taxon>
        <taxon>Bacillati</taxon>
        <taxon>Actinomycetota</taxon>
        <taxon>Actinomycetes</taxon>
        <taxon>Mycobacteriales</taxon>
        <taxon>Mycobacteriaceae</taxon>
        <taxon>Mycolicibacterium</taxon>
    </lineage>
</organism>
<proteinExistence type="predicted"/>
<protein>
    <submittedName>
        <fullName evidence="1">Uncharacterized protein</fullName>
    </submittedName>
</protein>
<keyword evidence="2" id="KW-1185">Reference proteome</keyword>
<evidence type="ECO:0000313" key="2">
    <source>
        <dbReference type="Proteomes" id="UP000006265"/>
    </source>
</evidence>
<dbReference type="Proteomes" id="UP000006265">
    <property type="component" value="Unassembled WGS sequence"/>
</dbReference>
<dbReference type="AlphaFoldDB" id="K5BJF2"/>
<gene>
    <name evidence="1" type="ORF">C731_3014</name>
</gene>
<sequence>MSFFGSRSSGRGYAWGGFGFGLFGSRCAITSKWLPACMAS</sequence>
<evidence type="ECO:0000313" key="1">
    <source>
        <dbReference type="EMBL" id="EKF23009.1"/>
    </source>
</evidence>
<comment type="caution">
    <text evidence="1">The sequence shown here is derived from an EMBL/GenBank/DDBJ whole genome shotgun (WGS) entry which is preliminary data.</text>
</comment>